<dbReference type="InterPro" id="IPR052710">
    <property type="entry name" value="CAAX_protease"/>
</dbReference>
<dbReference type="PANTHER" id="PTHR36435">
    <property type="entry name" value="SLR1288 PROTEIN"/>
    <property type="match status" value="1"/>
</dbReference>
<accession>A0A5R8QHB3</accession>
<dbReference type="Proteomes" id="UP000306912">
    <property type="component" value="Unassembled WGS sequence"/>
</dbReference>
<name>A0A5R8QHB3_9FIRM</name>
<keyword evidence="3" id="KW-0482">Metalloprotease</keyword>
<sequence>MNEKLKVSQWIRIAAAVIIYFGTTELMLLRLPVDYFLLSLVDAGVISLTLANSAYMLALYIWITVPGVILVFFKLRSSARQLSKTWYWIGIGWFVSMVAALLSGMIVSMFTTDQSANQSMLNEAMKIAPVLTILPIVFGGPIIEEIIFRYALQDVFFGGFFDLIFHKLFKLNPDSKAYRIVKAGITIFAAAILFGLIHVIGDGKGDYIYLITYGAAGIALGLIYQFSNKNLLVAMGAHMLYNITSVLLTLLMGIA</sequence>
<dbReference type="GO" id="GO:0008237">
    <property type="term" value="F:metallopeptidase activity"/>
    <property type="evidence" value="ECO:0007669"/>
    <property type="project" value="UniProtKB-KW"/>
</dbReference>
<keyword evidence="4" id="KW-1185">Reference proteome</keyword>
<evidence type="ECO:0000259" key="2">
    <source>
        <dbReference type="Pfam" id="PF02517"/>
    </source>
</evidence>
<feature type="transmembrane region" description="Helical" evidence="1">
    <location>
        <begin position="127"/>
        <end position="148"/>
    </location>
</feature>
<proteinExistence type="predicted"/>
<dbReference type="OrthoDB" id="2194912at2"/>
<evidence type="ECO:0000313" key="4">
    <source>
        <dbReference type="Proteomes" id="UP000306912"/>
    </source>
</evidence>
<dbReference type="Pfam" id="PF02517">
    <property type="entry name" value="Rce1-like"/>
    <property type="match status" value="1"/>
</dbReference>
<dbReference type="RefSeq" id="WP_138189745.1">
    <property type="nucleotide sequence ID" value="NZ_VBWP01000001.1"/>
</dbReference>
<keyword evidence="1" id="KW-1133">Transmembrane helix</keyword>
<keyword evidence="3" id="KW-0378">Hydrolase</keyword>
<keyword evidence="1" id="KW-0812">Transmembrane</keyword>
<dbReference type="PANTHER" id="PTHR36435:SF1">
    <property type="entry name" value="CAAX AMINO TERMINAL PROTEASE FAMILY PROTEIN"/>
    <property type="match status" value="1"/>
</dbReference>
<feature type="transmembrane region" description="Helical" evidence="1">
    <location>
        <begin position="85"/>
        <end position="107"/>
    </location>
</feature>
<comment type="caution">
    <text evidence="3">The sequence shown here is derived from an EMBL/GenBank/DDBJ whole genome shotgun (WGS) entry which is preliminary data.</text>
</comment>
<feature type="transmembrane region" description="Helical" evidence="1">
    <location>
        <begin position="12"/>
        <end position="33"/>
    </location>
</feature>
<reference evidence="3 4" key="1">
    <citation type="submission" date="2019-05" db="EMBL/GenBank/DDBJ databases">
        <title>Culicoidintestinum kansasii gen. nov., sp. nov. from the gastrointestinal tract of the biting midge, Culicoides sonorensis.</title>
        <authorList>
            <person name="Neupane S."/>
            <person name="Ghosh A."/>
            <person name="Gunther S."/>
            <person name="Martin K."/>
            <person name="Zurek L."/>
        </authorList>
    </citation>
    <scope>NUCLEOTIDE SEQUENCE [LARGE SCALE GENOMIC DNA]</scope>
    <source>
        <strain evidence="3 4">CS-1</strain>
    </source>
</reference>
<dbReference type="GO" id="GO:0080120">
    <property type="term" value="P:CAAX-box protein maturation"/>
    <property type="evidence" value="ECO:0007669"/>
    <property type="project" value="UniProtKB-ARBA"/>
</dbReference>
<protein>
    <submittedName>
        <fullName evidence="3">CPBP family intramembrane metalloprotease</fullName>
    </submittedName>
</protein>
<dbReference type="AlphaFoldDB" id="A0A5R8QHB3"/>
<feature type="transmembrane region" description="Helical" evidence="1">
    <location>
        <begin position="207"/>
        <end position="224"/>
    </location>
</feature>
<dbReference type="InParanoid" id="A0A5R8QHB3"/>
<organism evidence="3 4">
    <name type="scientific">Culicoidibacter larvae</name>
    <dbReference type="NCBI Taxonomy" id="2579976"/>
    <lineage>
        <taxon>Bacteria</taxon>
        <taxon>Bacillati</taxon>
        <taxon>Bacillota</taxon>
        <taxon>Culicoidibacteria</taxon>
        <taxon>Culicoidibacterales</taxon>
        <taxon>Culicoidibacteraceae</taxon>
        <taxon>Culicoidibacter</taxon>
    </lineage>
</organism>
<keyword evidence="3" id="KW-0645">Protease</keyword>
<evidence type="ECO:0000256" key="1">
    <source>
        <dbReference type="SAM" id="Phobius"/>
    </source>
</evidence>
<feature type="transmembrane region" description="Helical" evidence="1">
    <location>
        <begin position="180"/>
        <end position="201"/>
    </location>
</feature>
<feature type="transmembrane region" description="Helical" evidence="1">
    <location>
        <begin position="231"/>
        <end position="254"/>
    </location>
</feature>
<gene>
    <name evidence="3" type="ORF">FEZ08_00525</name>
</gene>
<evidence type="ECO:0000313" key="3">
    <source>
        <dbReference type="EMBL" id="TLG77136.1"/>
    </source>
</evidence>
<dbReference type="GO" id="GO:0006508">
    <property type="term" value="P:proteolysis"/>
    <property type="evidence" value="ECO:0007669"/>
    <property type="project" value="UniProtKB-KW"/>
</dbReference>
<dbReference type="InterPro" id="IPR003675">
    <property type="entry name" value="Rce1/LyrA-like_dom"/>
</dbReference>
<feature type="domain" description="CAAX prenyl protease 2/Lysostaphin resistance protein A-like" evidence="2">
    <location>
        <begin position="129"/>
        <end position="243"/>
    </location>
</feature>
<feature type="transmembrane region" description="Helical" evidence="1">
    <location>
        <begin position="53"/>
        <end position="73"/>
    </location>
</feature>
<dbReference type="GO" id="GO:0004175">
    <property type="term" value="F:endopeptidase activity"/>
    <property type="evidence" value="ECO:0007669"/>
    <property type="project" value="UniProtKB-ARBA"/>
</dbReference>
<keyword evidence="1" id="KW-0472">Membrane</keyword>
<dbReference type="EMBL" id="VBWP01000001">
    <property type="protein sequence ID" value="TLG77136.1"/>
    <property type="molecule type" value="Genomic_DNA"/>
</dbReference>